<dbReference type="AlphaFoldDB" id="A0AAD4XQG8"/>
<keyword evidence="3" id="KW-1185">Reference proteome</keyword>
<feature type="domain" description="Polyphenol oxidase C-terminal" evidence="1">
    <location>
        <begin position="27"/>
        <end position="66"/>
    </location>
</feature>
<accession>A0AAD4XQG8</accession>
<proteinExistence type="predicted"/>
<sequence>MKENHIPFLDISNQAIVSPDFGLNGKRLDATIRVNLHRSKTHRSKIEKEQEEEIIVVYGIRASNSKPIGNEWSGP</sequence>
<gene>
    <name evidence="2" type="ORF">MKW98_001929</name>
</gene>
<reference evidence="2" key="1">
    <citation type="submission" date="2022-04" db="EMBL/GenBank/DDBJ databases">
        <title>A functionally conserved STORR gene fusion in Papaver species that diverged 16.8 million years ago.</title>
        <authorList>
            <person name="Catania T."/>
        </authorList>
    </citation>
    <scope>NUCLEOTIDE SEQUENCE</scope>
    <source>
        <strain evidence="2">S-188037</strain>
    </source>
</reference>
<comment type="caution">
    <text evidence="2">The sequence shown here is derived from an EMBL/GenBank/DDBJ whole genome shotgun (WGS) entry which is preliminary data.</text>
</comment>
<evidence type="ECO:0000313" key="3">
    <source>
        <dbReference type="Proteomes" id="UP001202328"/>
    </source>
</evidence>
<dbReference type="Pfam" id="PF12143">
    <property type="entry name" value="PPO1_KFDV"/>
    <property type="match status" value="1"/>
</dbReference>
<dbReference type="EMBL" id="JAJJMB010005785">
    <property type="protein sequence ID" value="KAI3937358.1"/>
    <property type="molecule type" value="Genomic_DNA"/>
</dbReference>
<evidence type="ECO:0000313" key="2">
    <source>
        <dbReference type="EMBL" id="KAI3937358.1"/>
    </source>
</evidence>
<evidence type="ECO:0000259" key="1">
    <source>
        <dbReference type="Pfam" id="PF12143"/>
    </source>
</evidence>
<dbReference type="InterPro" id="IPR022740">
    <property type="entry name" value="Polyphenol_oxidase_C"/>
</dbReference>
<dbReference type="Proteomes" id="UP001202328">
    <property type="component" value="Unassembled WGS sequence"/>
</dbReference>
<protein>
    <recommendedName>
        <fullName evidence="1">Polyphenol oxidase C-terminal domain-containing protein</fullName>
    </recommendedName>
</protein>
<organism evidence="2 3">
    <name type="scientific">Papaver atlanticum</name>
    <dbReference type="NCBI Taxonomy" id="357466"/>
    <lineage>
        <taxon>Eukaryota</taxon>
        <taxon>Viridiplantae</taxon>
        <taxon>Streptophyta</taxon>
        <taxon>Embryophyta</taxon>
        <taxon>Tracheophyta</taxon>
        <taxon>Spermatophyta</taxon>
        <taxon>Magnoliopsida</taxon>
        <taxon>Ranunculales</taxon>
        <taxon>Papaveraceae</taxon>
        <taxon>Papaveroideae</taxon>
        <taxon>Papaver</taxon>
    </lineage>
</organism>
<dbReference type="GO" id="GO:0004097">
    <property type="term" value="F:catechol oxidase activity"/>
    <property type="evidence" value="ECO:0007669"/>
    <property type="project" value="InterPro"/>
</dbReference>
<name>A0AAD4XQG8_9MAGN</name>